<gene>
    <name evidence="1" type="ORF">RDB_LOCUS107880</name>
</gene>
<dbReference type="AlphaFoldDB" id="A0A8H3C142"/>
<name>A0A8H3C142_9AGAM</name>
<sequence>MLMALKPTQFNNQPWIWEVVDNVVGGDLLDLLDLALRVFSTSSSFDPSDLQGTEGQLFSAIIEAYIAIAELAPNHAVMLRFFEAGCIGAWSKCYFYFRVSGTENTFRDSFSSGYSINWACGEIIAGVFSVLMCSGWEGLLQLGSCNNPRCALPCYAPLICARCVDLGYCTLNCAVLDWNNAWGGPHRSVCRQ</sequence>
<dbReference type="EMBL" id="CAJMWT010003471">
    <property type="protein sequence ID" value="CAE6472353.1"/>
    <property type="molecule type" value="Genomic_DNA"/>
</dbReference>
<evidence type="ECO:0008006" key="3">
    <source>
        <dbReference type="Google" id="ProtNLM"/>
    </source>
</evidence>
<proteinExistence type="predicted"/>
<evidence type="ECO:0000313" key="2">
    <source>
        <dbReference type="Proteomes" id="UP000663843"/>
    </source>
</evidence>
<evidence type="ECO:0000313" key="1">
    <source>
        <dbReference type="EMBL" id="CAE6472353.1"/>
    </source>
</evidence>
<dbReference type="Proteomes" id="UP000663843">
    <property type="component" value="Unassembled WGS sequence"/>
</dbReference>
<organism evidence="1 2">
    <name type="scientific">Rhizoctonia solani</name>
    <dbReference type="NCBI Taxonomy" id="456999"/>
    <lineage>
        <taxon>Eukaryota</taxon>
        <taxon>Fungi</taxon>
        <taxon>Dikarya</taxon>
        <taxon>Basidiomycota</taxon>
        <taxon>Agaricomycotina</taxon>
        <taxon>Agaricomycetes</taxon>
        <taxon>Cantharellales</taxon>
        <taxon>Ceratobasidiaceae</taxon>
        <taxon>Rhizoctonia</taxon>
    </lineage>
</organism>
<reference evidence="1" key="1">
    <citation type="submission" date="2021-01" db="EMBL/GenBank/DDBJ databases">
        <authorList>
            <person name="Kaushik A."/>
        </authorList>
    </citation>
    <scope>NUCLEOTIDE SEQUENCE</scope>
    <source>
        <strain evidence="1">AG2-2IIIB</strain>
    </source>
</reference>
<comment type="caution">
    <text evidence="1">The sequence shown here is derived from an EMBL/GenBank/DDBJ whole genome shotgun (WGS) entry which is preliminary data.</text>
</comment>
<protein>
    <recommendedName>
        <fullName evidence="3">MYND-type domain-containing protein</fullName>
    </recommendedName>
</protein>
<accession>A0A8H3C142</accession>